<accession>A0AAD5KP07</accession>
<keyword evidence="4" id="KW-0804">Transcription</keyword>
<sequence length="787" mass="87542">MEIDGGAEHLRHESGKKRVRATQACVLCRKKKIKCDGTKPECLHCQEANTQCEYTESKKRGPRKGYVQLLEERLAQMERRLVRLGGTAALLSESSGEESPLPLRSSSNPSTGLSHQSSYTRDPVQRIAEENDGLPSKDVILHLVDLFFRFINSVFPFVHKSTLKKQIEDGTVSKPLLWSVLAIGARYSDDPTIKTDPPYWAGERYAAKATSLIDASMLEPTLPNLQFWGIMACLEYGRASGSKAWIYTGLAVRFCQELGLNKEETLSTPILSKDGTIDTVAMALRRRIFWSCLGIDKFTSAGTNRPQSITKSEVDANPPSIPESMVLRDPEANISATNKRIANDSLMDISRHYMKILEIFGEVNTVMSRSKSDSTTIMWPPVPEYAGLDTRLRLWKDNLPERFQFTPKNLDFHKDSAGFNYFNIWLSMHAVWCASLMVLHRGSLAYGDIRPSDVDPDIYRAIQSSIETCKTSVRTGTGVFRAMRDQCGYNVLPFMGYSAYVFATVLMTSTFSKGQDACRKSSNALKILYDLIDGLKPYWPMCERLASTASDLLVAHSRLYQPQQRQEFPYDFKTDNSQYSPPMSTITPSGTNTATPTETRSEFQYTKVGSYFSTATAPNGIPAMTSLPQRDSLTSFQSIQQQLPPQHLAPLPQPTTPTHPQPPPMPQPPPPPSIPLSQPPPQPQPQQQQQQQHAFSSILNDDLPNYGIMPGDIDFDSFDFLNDSALFGQIMFDASRPSAAPPSIANSFAYPNMQNYVPDPNGSTPSALVSSQPYTNGTSPTAPTWST</sequence>
<dbReference type="InterPro" id="IPR036864">
    <property type="entry name" value="Zn2-C6_fun-type_DNA-bd_sf"/>
</dbReference>
<feature type="domain" description="Zn(2)-C6 fungal-type" evidence="7">
    <location>
        <begin position="24"/>
        <end position="54"/>
    </location>
</feature>
<feature type="compositionally biased region" description="Polar residues" evidence="6">
    <location>
        <begin position="575"/>
        <end position="600"/>
    </location>
</feature>
<evidence type="ECO:0000256" key="4">
    <source>
        <dbReference type="ARBA" id="ARBA00023163"/>
    </source>
</evidence>
<dbReference type="Pfam" id="PF04082">
    <property type="entry name" value="Fungal_trans"/>
    <property type="match status" value="1"/>
</dbReference>
<dbReference type="InterPro" id="IPR050815">
    <property type="entry name" value="TF_fung"/>
</dbReference>
<dbReference type="GO" id="GO:0003677">
    <property type="term" value="F:DNA binding"/>
    <property type="evidence" value="ECO:0007669"/>
    <property type="project" value="InterPro"/>
</dbReference>
<feature type="compositionally biased region" description="Low complexity" evidence="6">
    <location>
        <begin position="93"/>
        <end position="110"/>
    </location>
</feature>
<dbReference type="GO" id="GO:0006351">
    <property type="term" value="P:DNA-templated transcription"/>
    <property type="evidence" value="ECO:0007669"/>
    <property type="project" value="InterPro"/>
</dbReference>
<evidence type="ECO:0000256" key="6">
    <source>
        <dbReference type="SAM" id="MobiDB-lite"/>
    </source>
</evidence>
<dbReference type="PROSITE" id="PS00463">
    <property type="entry name" value="ZN2_CY6_FUNGAL_1"/>
    <property type="match status" value="1"/>
</dbReference>
<keyword evidence="2" id="KW-0479">Metal-binding</keyword>
<dbReference type="PANTHER" id="PTHR47338:SF5">
    <property type="entry name" value="ZN(II)2CYS6 TRANSCRIPTION FACTOR (EUROFUNG)"/>
    <property type="match status" value="1"/>
</dbReference>
<dbReference type="AlphaFoldDB" id="A0AAD5KP07"/>
<feature type="region of interest" description="Disordered" evidence="6">
    <location>
        <begin position="646"/>
        <end position="694"/>
    </location>
</feature>
<comment type="caution">
    <text evidence="8">The sequence shown here is derived from an EMBL/GenBank/DDBJ whole genome shotgun (WGS) entry which is preliminary data.</text>
</comment>
<dbReference type="SMART" id="SM00906">
    <property type="entry name" value="Fungal_trans"/>
    <property type="match status" value="1"/>
</dbReference>
<protein>
    <submittedName>
        <fullName evidence="8">Fungal-specific transcription factor domain-containing protein</fullName>
    </submittedName>
</protein>
<keyword evidence="3" id="KW-0805">Transcription regulation</keyword>
<dbReference type="CDD" id="cd12148">
    <property type="entry name" value="fungal_TF_MHR"/>
    <property type="match status" value="1"/>
</dbReference>
<dbReference type="SMART" id="SM00066">
    <property type="entry name" value="GAL4"/>
    <property type="match status" value="1"/>
</dbReference>
<evidence type="ECO:0000313" key="9">
    <source>
        <dbReference type="Proteomes" id="UP001209540"/>
    </source>
</evidence>
<dbReference type="EMBL" id="JAIXMP010000002">
    <property type="protein sequence ID" value="KAI9276757.1"/>
    <property type="molecule type" value="Genomic_DNA"/>
</dbReference>
<comment type="subcellular location">
    <subcellularLocation>
        <location evidence="1">Nucleus</location>
    </subcellularLocation>
</comment>
<dbReference type="PROSITE" id="PS50048">
    <property type="entry name" value="ZN2_CY6_FUNGAL_2"/>
    <property type="match status" value="1"/>
</dbReference>
<dbReference type="InterPro" id="IPR001138">
    <property type="entry name" value="Zn2Cys6_DnaBD"/>
</dbReference>
<dbReference type="CDD" id="cd00067">
    <property type="entry name" value="GAL4"/>
    <property type="match status" value="1"/>
</dbReference>
<feature type="region of interest" description="Disordered" evidence="6">
    <location>
        <begin position="566"/>
        <end position="600"/>
    </location>
</feature>
<feature type="compositionally biased region" description="Polar residues" evidence="6">
    <location>
        <begin position="111"/>
        <end position="120"/>
    </location>
</feature>
<dbReference type="GO" id="GO:0008270">
    <property type="term" value="F:zinc ion binding"/>
    <property type="evidence" value="ECO:0007669"/>
    <property type="project" value="InterPro"/>
</dbReference>
<dbReference type="Pfam" id="PF00172">
    <property type="entry name" value="Zn_clus"/>
    <property type="match status" value="1"/>
</dbReference>
<organism evidence="8 9">
    <name type="scientific">Phascolomyces articulosus</name>
    <dbReference type="NCBI Taxonomy" id="60185"/>
    <lineage>
        <taxon>Eukaryota</taxon>
        <taxon>Fungi</taxon>
        <taxon>Fungi incertae sedis</taxon>
        <taxon>Mucoromycota</taxon>
        <taxon>Mucoromycotina</taxon>
        <taxon>Mucoromycetes</taxon>
        <taxon>Mucorales</taxon>
        <taxon>Lichtheimiaceae</taxon>
        <taxon>Phascolomyces</taxon>
    </lineage>
</organism>
<dbReference type="SUPFAM" id="SSF57701">
    <property type="entry name" value="Zn2/Cys6 DNA-binding domain"/>
    <property type="match status" value="1"/>
</dbReference>
<evidence type="ECO:0000256" key="1">
    <source>
        <dbReference type="ARBA" id="ARBA00004123"/>
    </source>
</evidence>
<evidence type="ECO:0000259" key="7">
    <source>
        <dbReference type="PROSITE" id="PS50048"/>
    </source>
</evidence>
<feature type="region of interest" description="Disordered" evidence="6">
    <location>
        <begin position="93"/>
        <end position="122"/>
    </location>
</feature>
<reference evidence="8" key="2">
    <citation type="submission" date="2023-02" db="EMBL/GenBank/DDBJ databases">
        <authorList>
            <consortium name="DOE Joint Genome Institute"/>
            <person name="Mondo S.J."/>
            <person name="Chang Y."/>
            <person name="Wang Y."/>
            <person name="Ahrendt S."/>
            <person name="Andreopoulos W."/>
            <person name="Barry K."/>
            <person name="Beard J."/>
            <person name="Benny G.L."/>
            <person name="Blankenship S."/>
            <person name="Bonito G."/>
            <person name="Cuomo C."/>
            <person name="Desiro A."/>
            <person name="Gervers K.A."/>
            <person name="Hundley H."/>
            <person name="Kuo A."/>
            <person name="LaButti K."/>
            <person name="Lang B.F."/>
            <person name="Lipzen A."/>
            <person name="O'Donnell K."/>
            <person name="Pangilinan J."/>
            <person name="Reynolds N."/>
            <person name="Sandor L."/>
            <person name="Smith M.W."/>
            <person name="Tsang A."/>
            <person name="Grigoriev I.V."/>
            <person name="Stajich J.E."/>
            <person name="Spatafora J.W."/>
        </authorList>
    </citation>
    <scope>NUCLEOTIDE SEQUENCE</scope>
    <source>
        <strain evidence="8">RSA 2281</strain>
    </source>
</reference>
<gene>
    <name evidence="8" type="ORF">BDA99DRAFT_554712</name>
</gene>
<name>A0AAD5KP07_9FUNG</name>
<keyword evidence="9" id="KW-1185">Reference proteome</keyword>
<dbReference type="GO" id="GO:0000981">
    <property type="term" value="F:DNA-binding transcription factor activity, RNA polymerase II-specific"/>
    <property type="evidence" value="ECO:0007669"/>
    <property type="project" value="InterPro"/>
</dbReference>
<dbReference type="Proteomes" id="UP001209540">
    <property type="component" value="Unassembled WGS sequence"/>
</dbReference>
<evidence type="ECO:0000313" key="8">
    <source>
        <dbReference type="EMBL" id="KAI9276757.1"/>
    </source>
</evidence>
<evidence type="ECO:0000256" key="2">
    <source>
        <dbReference type="ARBA" id="ARBA00022723"/>
    </source>
</evidence>
<feature type="region of interest" description="Disordered" evidence="6">
    <location>
        <begin position="756"/>
        <end position="787"/>
    </location>
</feature>
<keyword evidence="5" id="KW-0539">Nucleus</keyword>
<proteinExistence type="predicted"/>
<dbReference type="Gene3D" id="4.10.240.10">
    <property type="entry name" value="Zn(2)-C6 fungal-type DNA-binding domain"/>
    <property type="match status" value="1"/>
</dbReference>
<feature type="compositionally biased region" description="Polar residues" evidence="6">
    <location>
        <begin position="761"/>
        <end position="787"/>
    </location>
</feature>
<reference evidence="8" key="1">
    <citation type="journal article" date="2022" name="IScience">
        <title>Evolution of zygomycete secretomes and the origins of terrestrial fungal ecologies.</title>
        <authorList>
            <person name="Chang Y."/>
            <person name="Wang Y."/>
            <person name="Mondo S."/>
            <person name="Ahrendt S."/>
            <person name="Andreopoulos W."/>
            <person name="Barry K."/>
            <person name="Beard J."/>
            <person name="Benny G.L."/>
            <person name="Blankenship S."/>
            <person name="Bonito G."/>
            <person name="Cuomo C."/>
            <person name="Desiro A."/>
            <person name="Gervers K.A."/>
            <person name="Hundley H."/>
            <person name="Kuo A."/>
            <person name="LaButti K."/>
            <person name="Lang B.F."/>
            <person name="Lipzen A."/>
            <person name="O'Donnell K."/>
            <person name="Pangilinan J."/>
            <person name="Reynolds N."/>
            <person name="Sandor L."/>
            <person name="Smith M.E."/>
            <person name="Tsang A."/>
            <person name="Grigoriev I.V."/>
            <person name="Stajich J.E."/>
            <person name="Spatafora J.W."/>
        </authorList>
    </citation>
    <scope>NUCLEOTIDE SEQUENCE</scope>
    <source>
        <strain evidence="8">RSA 2281</strain>
    </source>
</reference>
<dbReference type="GO" id="GO:0005634">
    <property type="term" value="C:nucleus"/>
    <property type="evidence" value="ECO:0007669"/>
    <property type="project" value="UniProtKB-SubCell"/>
</dbReference>
<evidence type="ECO:0000256" key="5">
    <source>
        <dbReference type="ARBA" id="ARBA00023242"/>
    </source>
</evidence>
<evidence type="ECO:0000256" key="3">
    <source>
        <dbReference type="ARBA" id="ARBA00023015"/>
    </source>
</evidence>
<feature type="compositionally biased region" description="Pro residues" evidence="6">
    <location>
        <begin position="651"/>
        <end position="684"/>
    </location>
</feature>
<dbReference type="InterPro" id="IPR007219">
    <property type="entry name" value="XnlR_reg_dom"/>
</dbReference>
<dbReference type="PANTHER" id="PTHR47338">
    <property type="entry name" value="ZN(II)2CYS6 TRANSCRIPTION FACTOR (EUROFUNG)-RELATED"/>
    <property type="match status" value="1"/>
</dbReference>